<dbReference type="InterPro" id="IPR003137">
    <property type="entry name" value="PA_domain"/>
</dbReference>
<evidence type="ECO:0000256" key="2">
    <source>
        <dbReference type="ARBA" id="ARBA00011073"/>
    </source>
</evidence>
<dbReference type="InterPro" id="IPR045051">
    <property type="entry name" value="SBT"/>
</dbReference>
<dbReference type="Proteomes" id="UP000594261">
    <property type="component" value="Chromosome 8"/>
</dbReference>
<dbReference type="PROSITE" id="PS00138">
    <property type="entry name" value="SUBTILASE_SER"/>
    <property type="match status" value="1"/>
</dbReference>
<dbReference type="InterPro" id="IPR036852">
    <property type="entry name" value="Peptidase_S8/S53_dom_sf"/>
</dbReference>
<dbReference type="Pfam" id="PF02225">
    <property type="entry name" value="PA"/>
    <property type="match status" value="1"/>
</dbReference>
<dbReference type="GO" id="GO:0004252">
    <property type="term" value="F:serine-type endopeptidase activity"/>
    <property type="evidence" value="ECO:0007669"/>
    <property type="project" value="InterPro"/>
</dbReference>
<keyword evidence="6" id="KW-0720">Serine protease</keyword>
<reference evidence="11 12" key="1">
    <citation type="journal article" date="2016" name="G3 (Bethesda)">
        <title>First Draft Assembly and Annotation of the Genome of a California Endemic Oak Quercus lobata Nee (Fagaceae).</title>
        <authorList>
            <person name="Sork V.L."/>
            <person name="Fitz-Gibbon S.T."/>
            <person name="Puiu D."/>
            <person name="Crepeau M."/>
            <person name="Gugger P.F."/>
            <person name="Sherman R."/>
            <person name="Stevens K."/>
            <person name="Langley C.H."/>
            <person name="Pellegrini M."/>
            <person name="Salzberg S.L."/>
        </authorList>
    </citation>
    <scope>NUCLEOTIDE SEQUENCE [LARGE SCALE GENOMIC DNA]</scope>
    <source>
        <strain evidence="11 12">cv. SW786</strain>
    </source>
</reference>
<dbReference type="CDD" id="cd02120">
    <property type="entry name" value="PA_subtilisin_like"/>
    <property type="match status" value="1"/>
</dbReference>
<dbReference type="PANTHER" id="PTHR10795">
    <property type="entry name" value="PROPROTEIN CONVERTASE SUBTILISIN/KEXIN"/>
    <property type="match status" value="1"/>
</dbReference>
<name>A0A7N2M820_QUELO</name>
<dbReference type="InterPro" id="IPR000209">
    <property type="entry name" value="Peptidase_S8/S53_dom"/>
</dbReference>
<keyword evidence="12" id="KW-1185">Reference proteome</keyword>
<proteinExistence type="inferred from homology"/>
<keyword evidence="3" id="KW-0645">Protease</keyword>
<dbReference type="GO" id="GO:0005576">
    <property type="term" value="C:extracellular region"/>
    <property type="evidence" value="ECO:0007669"/>
    <property type="project" value="UniProtKB-SubCell"/>
</dbReference>
<evidence type="ECO:0008006" key="13">
    <source>
        <dbReference type="Google" id="ProtNLM"/>
    </source>
</evidence>
<evidence type="ECO:0000313" key="12">
    <source>
        <dbReference type="Proteomes" id="UP000594261"/>
    </source>
</evidence>
<feature type="domain" description="Subtilisin-like protease fibronectin type-III" evidence="10">
    <location>
        <begin position="179"/>
        <end position="277"/>
    </location>
</feature>
<dbReference type="EnsemblPlants" id="QL08p001775:mrna">
    <property type="protein sequence ID" value="QL08p001775:mrna"/>
    <property type="gene ID" value="QL08p001775"/>
</dbReference>
<evidence type="ECO:0000256" key="4">
    <source>
        <dbReference type="ARBA" id="ARBA00022729"/>
    </source>
</evidence>
<evidence type="ECO:0000256" key="3">
    <source>
        <dbReference type="ARBA" id="ARBA00022670"/>
    </source>
</evidence>
<evidence type="ECO:0000256" key="7">
    <source>
        <dbReference type="PROSITE-ProRule" id="PRU01240"/>
    </source>
</evidence>
<evidence type="ECO:0000259" key="10">
    <source>
        <dbReference type="Pfam" id="PF17766"/>
    </source>
</evidence>
<feature type="domain" description="Peptidase S8/S53" evidence="8">
    <location>
        <begin position="84"/>
        <end position="178"/>
    </location>
</feature>
<dbReference type="InterPro" id="IPR041469">
    <property type="entry name" value="Subtilisin-like_FN3"/>
</dbReference>
<evidence type="ECO:0000313" key="11">
    <source>
        <dbReference type="EnsemblPlants" id="QL08p001775:mrna"/>
    </source>
</evidence>
<evidence type="ECO:0000259" key="8">
    <source>
        <dbReference type="Pfam" id="PF00082"/>
    </source>
</evidence>
<comment type="subcellular location">
    <subcellularLocation>
        <location evidence="1">Secreted</location>
    </subcellularLocation>
</comment>
<dbReference type="SUPFAM" id="SSF52743">
    <property type="entry name" value="Subtilisin-like"/>
    <property type="match status" value="1"/>
</dbReference>
<feature type="domain" description="PA" evidence="9">
    <location>
        <begin position="21"/>
        <end position="60"/>
    </location>
</feature>
<dbReference type="InParanoid" id="A0A7N2M820"/>
<dbReference type="EMBL" id="LRBV02000008">
    <property type="status" value="NOT_ANNOTATED_CDS"/>
    <property type="molecule type" value="Genomic_DNA"/>
</dbReference>
<dbReference type="GO" id="GO:0009610">
    <property type="term" value="P:response to symbiotic fungus"/>
    <property type="evidence" value="ECO:0007669"/>
    <property type="project" value="UniProtKB-ARBA"/>
</dbReference>
<organism evidence="11 12">
    <name type="scientific">Quercus lobata</name>
    <name type="common">Valley oak</name>
    <dbReference type="NCBI Taxonomy" id="97700"/>
    <lineage>
        <taxon>Eukaryota</taxon>
        <taxon>Viridiplantae</taxon>
        <taxon>Streptophyta</taxon>
        <taxon>Embryophyta</taxon>
        <taxon>Tracheophyta</taxon>
        <taxon>Spermatophyta</taxon>
        <taxon>Magnoliopsida</taxon>
        <taxon>eudicotyledons</taxon>
        <taxon>Gunneridae</taxon>
        <taxon>Pentapetalae</taxon>
        <taxon>rosids</taxon>
        <taxon>fabids</taxon>
        <taxon>Fagales</taxon>
        <taxon>Fagaceae</taxon>
        <taxon>Quercus</taxon>
    </lineage>
</organism>
<keyword evidence="5" id="KW-0378">Hydrolase</keyword>
<evidence type="ECO:0000259" key="9">
    <source>
        <dbReference type="Pfam" id="PF02225"/>
    </source>
</evidence>
<dbReference type="Gramene" id="QL08p001775:mrna">
    <property type="protein sequence ID" value="QL08p001775:mrna"/>
    <property type="gene ID" value="QL08p001775"/>
</dbReference>
<evidence type="ECO:0000256" key="6">
    <source>
        <dbReference type="ARBA" id="ARBA00022825"/>
    </source>
</evidence>
<reference evidence="11" key="2">
    <citation type="submission" date="2021-01" db="UniProtKB">
        <authorList>
            <consortium name="EnsemblPlants"/>
        </authorList>
    </citation>
    <scope>IDENTIFICATION</scope>
</reference>
<comment type="caution">
    <text evidence="7">Lacks conserved residue(s) required for the propagation of feature annotation.</text>
</comment>
<dbReference type="Pfam" id="PF17766">
    <property type="entry name" value="fn3_6"/>
    <property type="match status" value="1"/>
</dbReference>
<dbReference type="Pfam" id="PF00082">
    <property type="entry name" value="Peptidase_S8"/>
    <property type="match status" value="1"/>
</dbReference>
<evidence type="ECO:0000256" key="1">
    <source>
        <dbReference type="ARBA" id="ARBA00004613"/>
    </source>
</evidence>
<dbReference type="InterPro" id="IPR023828">
    <property type="entry name" value="Peptidase_S8_Ser-AS"/>
</dbReference>
<dbReference type="Gene3D" id="3.50.30.30">
    <property type="match status" value="1"/>
</dbReference>
<keyword evidence="4" id="KW-0732">Signal</keyword>
<dbReference type="PROSITE" id="PS51892">
    <property type="entry name" value="SUBTILASE"/>
    <property type="match status" value="1"/>
</dbReference>
<comment type="similarity">
    <text evidence="2 7">Belongs to the peptidase S8 family.</text>
</comment>
<dbReference type="OMA" id="RARITCE"/>
<dbReference type="AlphaFoldDB" id="A0A7N2M820"/>
<sequence length="281" mass="30242">MPLFQLLLPKFNTCSSIDIQQLAGAVGMILANNVTDGNDLSADPHVLPASHINYTDGQIIFAYLNRTKNPTASVTDVKTLLGVKPAPFMAAFSSRGPSNIEPTILKPDITGPGVSILAAFTEAVSPTGLDNDKRRFPYSILSGTSMSCPHVAGIVGLLKTRYPLWSPSAIKSALMTTEDFNYPSIAVPNIQARKVTLTRTVTNVGSPGTYKVRVRQPFAVFVTVKPSVLEFKTTGEKKTFQVIITPNFAKLGTRAGYVFGDMIWSDGKHSIRSPIAVNLAS</sequence>
<dbReference type="Gene3D" id="3.40.50.200">
    <property type="entry name" value="Peptidase S8/S53 domain"/>
    <property type="match status" value="1"/>
</dbReference>
<dbReference type="GO" id="GO:0006508">
    <property type="term" value="P:proteolysis"/>
    <property type="evidence" value="ECO:0007669"/>
    <property type="project" value="UniProtKB-KW"/>
</dbReference>
<evidence type="ECO:0000256" key="5">
    <source>
        <dbReference type="ARBA" id="ARBA00022801"/>
    </source>
</evidence>
<accession>A0A7N2M820</accession>
<protein>
    <recommendedName>
        <fullName evidence="13">Subtilisin-like protease</fullName>
    </recommendedName>
</protein>